<dbReference type="InterPro" id="IPR019942">
    <property type="entry name" value="DapL/ALD1"/>
</dbReference>
<name>C9LL97_9FIRM</name>
<evidence type="ECO:0000256" key="6">
    <source>
        <dbReference type="ARBA" id="ARBA00022679"/>
    </source>
</evidence>
<evidence type="ECO:0000256" key="2">
    <source>
        <dbReference type="ARBA" id="ARBA00004982"/>
    </source>
</evidence>
<dbReference type="InterPro" id="IPR015421">
    <property type="entry name" value="PyrdxlP-dep_Trfase_major"/>
</dbReference>
<dbReference type="Pfam" id="PF00155">
    <property type="entry name" value="Aminotran_1_2"/>
    <property type="match status" value="1"/>
</dbReference>
<evidence type="ECO:0000313" key="12">
    <source>
        <dbReference type="Proteomes" id="UP000004736"/>
    </source>
</evidence>
<dbReference type="HAMAP" id="MF_01642">
    <property type="entry name" value="DapL_aminotrans_1"/>
    <property type="match status" value="1"/>
</dbReference>
<evidence type="ECO:0000256" key="1">
    <source>
        <dbReference type="ARBA" id="ARBA00001933"/>
    </source>
</evidence>
<evidence type="ECO:0000256" key="8">
    <source>
        <dbReference type="ARBA" id="ARBA00051934"/>
    </source>
</evidence>
<gene>
    <name evidence="11" type="ORF">GCWU000321_00033</name>
</gene>
<dbReference type="InterPro" id="IPR015422">
    <property type="entry name" value="PyrdxlP-dep_Trfase_small"/>
</dbReference>
<dbReference type="InterPro" id="IPR015424">
    <property type="entry name" value="PyrdxlP-dep_Trfase"/>
</dbReference>
<keyword evidence="5 11" id="KW-0032">Aminotransferase</keyword>
<reference evidence="11" key="1">
    <citation type="submission" date="2009-09" db="EMBL/GenBank/DDBJ databases">
        <authorList>
            <person name="Weinstock G."/>
            <person name="Sodergren E."/>
            <person name="Clifton S."/>
            <person name="Fulton L."/>
            <person name="Fulton B."/>
            <person name="Courtney L."/>
            <person name="Fronick C."/>
            <person name="Harrison M."/>
            <person name="Strong C."/>
            <person name="Farmer C."/>
            <person name="Delahaunty K."/>
            <person name="Markovic C."/>
            <person name="Hall O."/>
            <person name="Minx P."/>
            <person name="Tomlinson C."/>
            <person name="Mitreva M."/>
            <person name="Nelson J."/>
            <person name="Hou S."/>
            <person name="Wollam A."/>
            <person name="Pepin K.H."/>
            <person name="Johnson M."/>
            <person name="Bhonagiri V."/>
            <person name="Nash W.E."/>
            <person name="Warren W."/>
            <person name="Chinwalla A."/>
            <person name="Mardis E.R."/>
            <person name="Wilson R.K."/>
        </authorList>
    </citation>
    <scope>NUCLEOTIDE SEQUENCE [LARGE SCALE GENOMIC DNA]</scope>
    <source>
        <strain evidence="11">DSM 15470</strain>
    </source>
</reference>
<dbReference type="EC" id="2.6.1.83" evidence="3 9"/>
<protein>
    <recommendedName>
        <fullName evidence="4 9">LL-diaminopimelate aminotransferase</fullName>
        <ecNumber evidence="3 9">2.6.1.83</ecNumber>
    </recommendedName>
</protein>
<dbReference type="STRING" id="592028.GCWU000321_00033"/>
<dbReference type="SUPFAM" id="SSF53383">
    <property type="entry name" value="PLP-dependent transferases"/>
    <property type="match status" value="1"/>
</dbReference>
<comment type="catalytic activity">
    <reaction evidence="8">
        <text>(2S,6S)-2,6-diaminopimelate + 2-oxoglutarate = (S)-2,3,4,5-tetrahydrodipicolinate + L-glutamate + H2O + H(+)</text>
        <dbReference type="Rhea" id="RHEA:23988"/>
        <dbReference type="ChEBI" id="CHEBI:15377"/>
        <dbReference type="ChEBI" id="CHEBI:15378"/>
        <dbReference type="ChEBI" id="CHEBI:16810"/>
        <dbReference type="ChEBI" id="CHEBI:16845"/>
        <dbReference type="ChEBI" id="CHEBI:29985"/>
        <dbReference type="ChEBI" id="CHEBI:57609"/>
        <dbReference type="EC" id="2.6.1.83"/>
    </reaction>
</comment>
<dbReference type="CDD" id="cd00609">
    <property type="entry name" value="AAT_like"/>
    <property type="match status" value="1"/>
</dbReference>
<evidence type="ECO:0000313" key="11">
    <source>
        <dbReference type="EMBL" id="EEW96098.1"/>
    </source>
</evidence>
<evidence type="ECO:0000256" key="5">
    <source>
        <dbReference type="ARBA" id="ARBA00022576"/>
    </source>
</evidence>
<dbReference type="Proteomes" id="UP000004736">
    <property type="component" value="Unassembled WGS sequence"/>
</dbReference>
<dbReference type="HOGENOM" id="CLU_051433_0_0_9"/>
<dbReference type="GO" id="GO:0009089">
    <property type="term" value="P:lysine biosynthetic process via diaminopimelate"/>
    <property type="evidence" value="ECO:0007669"/>
    <property type="project" value="UniProtKB-UniPathway"/>
</dbReference>
<organism evidence="11 12">
    <name type="scientific">Dialister invisus DSM 15470</name>
    <dbReference type="NCBI Taxonomy" id="592028"/>
    <lineage>
        <taxon>Bacteria</taxon>
        <taxon>Bacillati</taxon>
        <taxon>Bacillota</taxon>
        <taxon>Negativicutes</taxon>
        <taxon>Veillonellales</taxon>
        <taxon>Veillonellaceae</taxon>
        <taxon>Dialister</taxon>
    </lineage>
</organism>
<dbReference type="NCBIfam" id="TIGR03542">
    <property type="entry name" value="DAPAT_plant"/>
    <property type="match status" value="1"/>
</dbReference>
<accession>C9LL97</accession>
<evidence type="ECO:0000256" key="9">
    <source>
        <dbReference type="NCBIfam" id="TIGR03542"/>
    </source>
</evidence>
<keyword evidence="12" id="KW-1185">Reference proteome</keyword>
<dbReference type="PANTHER" id="PTHR43144">
    <property type="entry name" value="AMINOTRANSFERASE"/>
    <property type="match status" value="1"/>
</dbReference>
<comment type="pathway">
    <text evidence="2">Amino-acid biosynthesis; L-lysine biosynthesis via DAP pathway; LL-2,6-diaminopimelate from (S)-tetrahydrodipicolinate (aminotransferase route): step 1/1.</text>
</comment>
<proteinExistence type="inferred from homology"/>
<dbReference type="InterPro" id="IPR004839">
    <property type="entry name" value="Aminotransferase_I/II_large"/>
</dbReference>
<dbReference type="eggNOG" id="COG0436">
    <property type="taxonomic scope" value="Bacteria"/>
</dbReference>
<dbReference type="EMBL" id="ACIM02000001">
    <property type="protein sequence ID" value="EEW96098.1"/>
    <property type="molecule type" value="Genomic_DNA"/>
</dbReference>
<comment type="caution">
    <text evidence="11">The sequence shown here is derived from an EMBL/GenBank/DDBJ whole genome shotgun (WGS) entry which is preliminary data.</text>
</comment>
<evidence type="ECO:0000256" key="4">
    <source>
        <dbReference type="ARBA" id="ARBA00018052"/>
    </source>
</evidence>
<dbReference type="FunFam" id="3.40.640.10:FF:000099">
    <property type="entry name" value="LL-diaminopimelate aminotransferase, chloroplastic"/>
    <property type="match status" value="1"/>
</dbReference>
<dbReference type="GO" id="GO:0010285">
    <property type="term" value="F:L,L-diaminopimelate aminotransferase activity"/>
    <property type="evidence" value="ECO:0007669"/>
    <property type="project" value="UniProtKB-EC"/>
</dbReference>
<dbReference type="Gene3D" id="3.40.640.10">
    <property type="entry name" value="Type I PLP-dependent aspartate aminotransferase-like (Major domain)"/>
    <property type="match status" value="1"/>
</dbReference>
<evidence type="ECO:0000259" key="10">
    <source>
        <dbReference type="Pfam" id="PF00155"/>
    </source>
</evidence>
<keyword evidence="6 11" id="KW-0808">Transferase</keyword>
<dbReference type="UniPathway" id="UPA00034">
    <property type="reaction ID" value="UER00466"/>
</dbReference>
<keyword evidence="7" id="KW-0663">Pyridoxal phosphate</keyword>
<dbReference type="AlphaFoldDB" id="C9LL97"/>
<comment type="cofactor">
    <cofactor evidence="1">
        <name>pyridoxal 5'-phosphate</name>
        <dbReference type="ChEBI" id="CHEBI:597326"/>
    </cofactor>
</comment>
<sequence length="417" mass="46118">MIILAHCNENFNDLQGAYLFAKIRKEQETYKANYPDADIISLGIGDVTQPLVPAVVEAMMKAVAEMGEAETFRGYGPEQGYLFLREAVALHDFKDKGCDVSPDEIFISDGAKCDISNMQEIFATSDIVAIMDPVYPVYVDSNVMAGRSGKFVNGSYEKFEYLPCYEECDFKANLPSHDPMIIYLCSPNNPTGTALNKKELTVWVKYAKQTGSVIFFDAAYEAFITEDIPHSIYEIEGAKEVAIEFHSFSKTAGFTGVRCGYVVVPKELKLETKSGGLISANELWYRRQCTKFNGCSYVVQRGAEAVYTEAGQKQIQKTLGIYRKNALAILAGVKEVGLRASGGINSPYIWVSVPDGMSSWDFFHFLLREAQVICTPGSGFGPCGEGYVRLTAFNTSEKTAMAVKRLKTAVKKYTNKG</sequence>
<evidence type="ECO:0000256" key="3">
    <source>
        <dbReference type="ARBA" id="ARBA00013138"/>
    </source>
</evidence>
<dbReference type="GO" id="GO:0030170">
    <property type="term" value="F:pyridoxal phosphate binding"/>
    <property type="evidence" value="ECO:0007669"/>
    <property type="project" value="UniProtKB-UniRule"/>
</dbReference>
<dbReference type="Gene3D" id="3.90.1150.10">
    <property type="entry name" value="Aspartate Aminotransferase, domain 1"/>
    <property type="match status" value="1"/>
</dbReference>
<evidence type="ECO:0000256" key="7">
    <source>
        <dbReference type="ARBA" id="ARBA00022898"/>
    </source>
</evidence>
<feature type="domain" description="Aminotransferase class I/classII large" evidence="10">
    <location>
        <begin position="38"/>
        <end position="406"/>
    </location>
</feature>